<dbReference type="AlphaFoldDB" id="A0A8S1HIJ1"/>
<feature type="compositionally biased region" description="Polar residues" evidence="1">
    <location>
        <begin position="254"/>
        <end position="266"/>
    </location>
</feature>
<feature type="compositionally biased region" description="Polar residues" evidence="1">
    <location>
        <begin position="183"/>
        <end position="198"/>
    </location>
</feature>
<evidence type="ECO:0000256" key="1">
    <source>
        <dbReference type="SAM" id="MobiDB-lite"/>
    </source>
</evidence>
<accession>A0A8S1HIJ1</accession>
<reference evidence="2" key="1">
    <citation type="submission" date="2020-10" db="EMBL/GenBank/DDBJ databases">
        <authorList>
            <person name="Kikuchi T."/>
        </authorList>
    </citation>
    <scope>NUCLEOTIDE SEQUENCE</scope>
    <source>
        <strain evidence="2">NKZ352</strain>
    </source>
</reference>
<organism evidence="2 3">
    <name type="scientific">Caenorhabditis auriculariae</name>
    <dbReference type="NCBI Taxonomy" id="2777116"/>
    <lineage>
        <taxon>Eukaryota</taxon>
        <taxon>Metazoa</taxon>
        <taxon>Ecdysozoa</taxon>
        <taxon>Nematoda</taxon>
        <taxon>Chromadorea</taxon>
        <taxon>Rhabditida</taxon>
        <taxon>Rhabditina</taxon>
        <taxon>Rhabditomorpha</taxon>
        <taxon>Rhabditoidea</taxon>
        <taxon>Rhabditidae</taxon>
        <taxon>Peloderinae</taxon>
        <taxon>Caenorhabditis</taxon>
    </lineage>
</organism>
<evidence type="ECO:0000313" key="3">
    <source>
        <dbReference type="Proteomes" id="UP000835052"/>
    </source>
</evidence>
<feature type="compositionally biased region" description="Polar residues" evidence="1">
    <location>
        <begin position="215"/>
        <end position="224"/>
    </location>
</feature>
<gene>
    <name evidence="2" type="ORF">CAUJ_LOCUS11004</name>
</gene>
<comment type="caution">
    <text evidence="2">The sequence shown here is derived from an EMBL/GenBank/DDBJ whole genome shotgun (WGS) entry which is preliminary data.</text>
</comment>
<dbReference type="EMBL" id="CAJGYM010000051">
    <property type="protein sequence ID" value="CAD6195085.1"/>
    <property type="molecule type" value="Genomic_DNA"/>
</dbReference>
<evidence type="ECO:0000313" key="2">
    <source>
        <dbReference type="EMBL" id="CAD6195085.1"/>
    </source>
</evidence>
<keyword evidence="3" id="KW-1185">Reference proteome</keyword>
<sequence length="266" mass="29174">MITSHFLVVEQSFSLEGAQFCDQYGNPVVFSTAPEIEPQQIVIADCDNEPSDSTSRVRIDSDGQQISHFSHLPMKTSLQQIQHQTQHLETETDSQSLQGFEKEPQEEQVIQLDDDSQAVQIYVDPTTKQHYAAIDGPNGTQLYAVVIASEGGSFTFRDGLDAQAIESEPGTQLVDSVPETCAAETSNEQDASSSPATNRQSRRRVLSSQSKKESQTPSTPNSRLTKPIEKMVLTRRLVRRPTRQPLGPPAISQARPTTLPHSGSGA</sequence>
<dbReference type="Proteomes" id="UP000835052">
    <property type="component" value="Unassembled WGS sequence"/>
</dbReference>
<protein>
    <submittedName>
        <fullName evidence="2">Uncharacterized protein</fullName>
    </submittedName>
</protein>
<proteinExistence type="predicted"/>
<feature type="region of interest" description="Disordered" evidence="1">
    <location>
        <begin position="180"/>
        <end position="266"/>
    </location>
</feature>
<name>A0A8S1HIJ1_9PELO</name>